<name>A0A9Q5N918_SANBA</name>
<evidence type="ECO:0000256" key="1">
    <source>
        <dbReference type="ARBA" id="ARBA00008209"/>
    </source>
</evidence>
<feature type="region of interest" description="Disordered" evidence="2">
    <location>
        <begin position="204"/>
        <end position="259"/>
    </location>
</feature>
<comment type="caution">
    <text evidence="3">The sequence shown here is derived from an EMBL/GenBank/DDBJ whole genome shotgun (WGS) entry which is preliminary data.</text>
</comment>
<dbReference type="GO" id="GO:0008597">
    <property type="term" value="F:calcium-dependent protein serine/threonine phosphatase regulator activity"/>
    <property type="evidence" value="ECO:0007669"/>
    <property type="project" value="TreeGrafter"/>
</dbReference>
<evidence type="ECO:0000256" key="2">
    <source>
        <dbReference type="SAM" id="MobiDB-lite"/>
    </source>
</evidence>
<dbReference type="Proteomes" id="UP000757232">
    <property type="component" value="Unassembled WGS sequence"/>
</dbReference>
<keyword evidence="4" id="KW-1185">Reference proteome</keyword>
<organism evidence="3 4">
    <name type="scientific">Sanghuangporus baumii</name>
    <name type="common">Phellinus baumii</name>
    <dbReference type="NCBI Taxonomy" id="108892"/>
    <lineage>
        <taxon>Eukaryota</taxon>
        <taxon>Fungi</taxon>
        <taxon>Dikarya</taxon>
        <taxon>Basidiomycota</taxon>
        <taxon>Agaricomycotina</taxon>
        <taxon>Agaricomycetes</taxon>
        <taxon>Hymenochaetales</taxon>
        <taxon>Hymenochaetaceae</taxon>
        <taxon>Sanghuangporus</taxon>
    </lineage>
</organism>
<dbReference type="PANTHER" id="PTHR10300:SF14">
    <property type="entry name" value="PROTEIN SARAH"/>
    <property type="match status" value="1"/>
</dbReference>
<sequence length="259" mass="27898">MTINTILSISVPTTPPLSNGGSVTTRTNSLVVTNLPPTFFHPSVLDALRSYFAVYGEIYAWAPIRSFARVILVYYSEDDAENAKLGSDGLRIEATSTSPDTIIRVYRADPTPIISSSGSSSPSGTKFSPFHLRPPAVERNFLISPPGSPPVGWEAAREEPPHNAPLADDLITALRRLQISQENEEKGSSAGVCVLIEPEDGPGVGVYVEDCGDPDEGSDGSDSDSRFADEGWFYGQSSRYQNQRFAPASTMRPPMPTSA</sequence>
<dbReference type="CDD" id="cd12434">
    <property type="entry name" value="RRM_RCAN_like"/>
    <property type="match status" value="1"/>
</dbReference>
<dbReference type="SUPFAM" id="SSF54928">
    <property type="entry name" value="RNA-binding domain, RBD"/>
    <property type="match status" value="1"/>
</dbReference>
<dbReference type="Pfam" id="PF04847">
    <property type="entry name" value="Calcipressin"/>
    <property type="match status" value="1"/>
</dbReference>
<gene>
    <name evidence="3" type="ORF">A7U60_g1677</name>
</gene>
<dbReference type="GO" id="GO:0019722">
    <property type="term" value="P:calcium-mediated signaling"/>
    <property type="evidence" value="ECO:0007669"/>
    <property type="project" value="InterPro"/>
</dbReference>
<accession>A0A9Q5N918</accession>
<reference evidence="3" key="1">
    <citation type="submission" date="2016-06" db="EMBL/GenBank/DDBJ databases">
        <title>Draft Genome sequence of the fungus Inonotus baumii.</title>
        <authorList>
            <person name="Zhu H."/>
            <person name="Lin W."/>
        </authorList>
    </citation>
    <scope>NUCLEOTIDE SEQUENCE</scope>
    <source>
        <strain evidence="3">821</strain>
    </source>
</reference>
<evidence type="ECO:0000313" key="4">
    <source>
        <dbReference type="Proteomes" id="UP000757232"/>
    </source>
</evidence>
<evidence type="ECO:0000313" key="3">
    <source>
        <dbReference type="EMBL" id="OCB91112.1"/>
    </source>
</evidence>
<feature type="compositionally biased region" description="Acidic residues" evidence="2">
    <location>
        <begin position="210"/>
        <end position="222"/>
    </location>
</feature>
<comment type="similarity">
    <text evidence="1">Belongs to the RCAN family.</text>
</comment>
<dbReference type="GO" id="GO:0005737">
    <property type="term" value="C:cytoplasm"/>
    <property type="evidence" value="ECO:0007669"/>
    <property type="project" value="TreeGrafter"/>
</dbReference>
<dbReference type="InterPro" id="IPR012677">
    <property type="entry name" value="Nucleotide-bd_a/b_plait_sf"/>
</dbReference>
<dbReference type="OrthoDB" id="17212at2759"/>
<dbReference type="GO" id="GO:0005634">
    <property type="term" value="C:nucleus"/>
    <property type="evidence" value="ECO:0007669"/>
    <property type="project" value="TreeGrafter"/>
</dbReference>
<dbReference type="Gene3D" id="3.30.70.330">
    <property type="match status" value="1"/>
</dbReference>
<dbReference type="EMBL" id="LNZH02000106">
    <property type="protein sequence ID" value="OCB91112.1"/>
    <property type="molecule type" value="Genomic_DNA"/>
</dbReference>
<dbReference type="PANTHER" id="PTHR10300">
    <property type="entry name" value="CALCIPRESSIN"/>
    <property type="match status" value="1"/>
</dbReference>
<dbReference type="InterPro" id="IPR006931">
    <property type="entry name" value="Calcipressin"/>
</dbReference>
<proteinExistence type="inferred from homology"/>
<protein>
    <submittedName>
        <fullName evidence="3">Calcipressin</fullName>
    </submittedName>
</protein>
<feature type="compositionally biased region" description="Polar residues" evidence="2">
    <location>
        <begin position="235"/>
        <end position="244"/>
    </location>
</feature>
<dbReference type="InterPro" id="IPR035979">
    <property type="entry name" value="RBD_domain_sf"/>
</dbReference>
<dbReference type="GO" id="GO:0003676">
    <property type="term" value="F:nucleic acid binding"/>
    <property type="evidence" value="ECO:0007669"/>
    <property type="project" value="InterPro"/>
</dbReference>
<dbReference type="AlphaFoldDB" id="A0A9Q5N918"/>